<keyword evidence="3" id="KW-1185">Reference proteome</keyword>
<reference evidence="2" key="1">
    <citation type="journal article" date="2020" name="Fungal Divers.">
        <title>Resolving the Mortierellaceae phylogeny through synthesis of multi-gene phylogenetics and phylogenomics.</title>
        <authorList>
            <person name="Vandepol N."/>
            <person name="Liber J."/>
            <person name="Desiro A."/>
            <person name="Na H."/>
            <person name="Kennedy M."/>
            <person name="Barry K."/>
            <person name="Grigoriev I.V."/>
            <person name="Miller A.N."/>
            <person name="O'Donnell K."/>
            <person name="Stajich J.E."/>
            <person name="Bonito G."/>
        </authorList>
    </citation>
    <scope>NUCLEOTIDE SEQUENCE</scope>
    <source>
        <strain evidence="2">NRRL 2769</strain>
    </source>
</reference>
<name>A0A9P6MQR1_9FUNG</name>
<dbReference type="Proteomes" id="UP000703661">
    <property type="component" value="Unassembled WGS sequence"/>
</dbReference>
<organism evidence="2 3">
    <name type="scientific">Entomortierella chlamydospora</name>
    <dbReference type="NCBI Taxonomy" id="101097"/>
    <lineage>
        <taxon>Eukaryota</taxon>
        <taxon>Fungi</taxon>
        <taxon>Fungi incertae sedis</taxon>
        <taxon>Mucoromycota</taxon>
        <taxon>Mortierellomycotina</taxon>
        <taxon>Mortierellomycetes</taxon>
        <taxon>Mortierellales</taxon>
        <taxon>Mortierellaceae</taxon>
        <taxon>Entomortierella</taxon>
    </lineage>
</organism>
<dbReference type="CDD" id="cd02440">
    <property type="entry name" value="AdoMet_MTases"/>
    <property type="match status" value="1"/>
</dbReference>
<evidence type="ECO:0000313" key="2">
    <source>
        <dbReference type="EMBL" id="KAG0009352.1"/>
    </source>
</evidence>
<dbReference type="Pfam" id="PF13649">
    <property type="entry name" value="Methyltransf_25"/>
    <property type="match status" value="1"/>
</dbReference>
<accession>A0A9P6MQR1</accession>
<dbReference type="OrthoDB" id="2013972at2759"/>
<feature type="non-terminal residue" evidence="2">
    <location>
        <position position="1"/>
    </location>
</feature>
<sequence>EMANEFPDATITGIDMSAVFPSTIIPSNCRFIQCNILQGLPFPDNTFDYVYQRLLVAGLTPDDWVKVIAEIERVTKPGGYIELVEADGTGGNNGPYATKIWGWVNKALLTRGVDLMIGRNSRLKTMAEQANIVNVSEEVLRLPTGDHGGKVGKLLKENELAFWSAITPVVIHGAGVDKDEYEEAVKIAQKEVEEYKSYHIFYVIIGQKREPPANAG</sequence>
<dbReference type="InterPro" id="IPR041698">
    <property type="entry name" value="Methyltransf_25"/>
</dbReference>
<gene>
    <name evidence="2" type="ORF">BGZ80_002483</name>
</gene>
<dbReference type="EMBL" id="JAAAID010001613">
    <property type="protein sequence ID" value="KAG0009352.1"/>
    <property type="molecule type" value="Genomic_DNA"/>
</dbReference>
<evidence type="ECO:0000313" key="3">
    <source>
        <dbReference type="Proteomes" id="UP000703661"/>
    </source>
</evidence>
<dbReference type="SUPFAM" id="SSF53335">
    <property type="entry name" value="S-adenosyl-L-methionine-dependent methyltransferases"/>
    <property type="match status" value="1"/>
</dbReference>
<proteinExistence type="predicted"/>
<protein>
    <recommendedName>
        <fullName evidence="1">Methyltransferase domain-containing protein</fullName>
    </recommendedName>
</protein>
<feature type="domain" description="Methyltransferase" evidence="1">
    <location>
        <begin position="2"/>
        <end position="79"/>
    </location>
</feature>
<dbReference type="Gene3D" id="3.40.50.150">
    <property type="entry name" value="Vaccinia Virus protein VP39"/>
    <property type="match status" value="1"/>
</dbReference>
<dbReference type="AlphaFoldDB" id="A0A9P6MQR1"/>
<dbReference type="InterPro" id="IPR029063">
    <property type="entry name" value="SAM-dependent_MTases_sf"/>
</dbReference>
<comment type="caution">
    <text evidence="2">The sequence shown here is derived from an EMBL/GenBank/DDBJ whole genome shotgun (WGS) entry which is preliminary data.</text>
</comment>
<evidence type="ECO:0000259" key="1">
    <source>
        <dbReference type="Pfam" id="PF13649"/>
    </source>
</evidence>